<dbReference type="AlphaFoldDB" id="A0A7W3MXZ0"/>
<keyword evidence="2" id="KW-1003">Cell membrane</keyword>
<keyword evidence="5 7" id="KW-0472">Membrane</keyword>
<evidence type="ECO:0000313" key="8">
    <source>
        <dbReference type="EMBL" id="MBA9003921.1"/>
    </source>
</evidence>
<keyword evidence="3 7" id="KW-0812">Transmembrane</keyword>
<evidence type="ECO:0000313" key="9">
    <source>
        <dbReference type="Proteomes" id="UP000539313"/>
    </source>
</evidence>
<feature type="transmembrane region" description="Helical" evidence="7">
    <location>
        <begin position="274"/>
        <end position="295"/>
    </location>
</feature>
<dbReference type="Pfam" id="PF03631">
    <property type="entry name" value="Virul_fac_BrkB"/>
    <property type="match status" value="1"/>
</dbReference>
<evidence type="ECO:0000256" key="1">
    <source>
        <dbReference type="ARBA" id="ARBA00004651"/>
    </source>
</evidence>
<evidence type="ECO:0000256" key="3">
    <source>
        <dbReference type="ARBA" id="ARBA00022692"/>
    </source>
</evidence>
<feature type="compositionally biased region" description="Basic and acidic residues" evidence="6">
    <location>
        <begin position="314"/>
        <end position="359"/>
    </location>
</feature>
<dbReference type="NCBIfam" id="TIGR00765">
    <property type="entry name" value="yihY_not_rbn"/>
    <property type="match status" value="1"/>
</dbReference>
<evidence type="ECO:0000256" key="5">
    <source>
        <dbReference type="ARBA" id="ARBA00023136"/>
    </source>
</evidence>
<accession>A0A7W3MXZ0</accession>
<keyword evidence="4 7" id="KW-1133">Transmembrane helix</keyword>
<comment type="subcellular location">
    <subcellularLocation>
        <location evidence="1">Cell membrane</location>
        <topology evidence="1">Multi-pass membrane protein</topology>
    </subcellularLocation>
</comment>
<feature type="transmembrane region" description="Helical" evidence="7">
    <location>
        <begin position="239"/>
        <end position="262"/>
    </location>
</feature>
<dbReference type="PANTHER" id="PTHR30213:SF0">
    <property type="entry name" value="UPF0761 MEMBRANE PROTEIN YIHY"/>
    <property type="match status" value="1"/>
</dbReference>
<dbReference type="GO" id="GO:0005886">
    <property type="term" value="C:plasma membrane"/>
    <property type="evidence" value="ECO:0007669"/>
    <property type="project" value="UniProtKB-SubCell"/>
</dbReference>
<feature type="compositionally biased region" description="Basic and acidic residues" evidence="6">
    <location>
        <begin position="1"/>
        <end position="12"/>
    </location>
</feature>
<organism evidence="8 9">
    <name type="scientific">Thermomonospora cellulosilytica</name>
    <dbReference type="NCBI Taxonomy" id="1411118"/>
    <lineage>
        <taxon>Bacteria</taxon>
        <taxon>Bacillati</taxon>
        <taxon>Actinomycetota</taxon>
        <taxon>Actinomycetes</taxon>
        <taxon>Streptosporangiales</taxon>
        <taxon>Thermomonosporaceae</taxon>
        <taxon>Thermomonospora</taxon>
    </lineage>
</organism>
<protein>
    <submittedName>
        <fullName evidence="8">Membrane protein</fullName>
    </submittedName>
</protein>
<evidence type="ECO:0000256" key="6">
    <source>
        <dbReference type="SAM" id="MobiDB-lite"/>
    </source>
</evidence>
<keyword evidence="9" id="KW-1185">Reference proteome</keyword>
<name>A0A7W3MXZ0_9ACTN</name>
<feature type="transmembrane region" description="Helical" evidence="7">
    <location>
        <begin position="208"/>
        <end position="227"/>
    </location>
</feature>
<dbReference type="RefSeq" id="WP_246442156.1">
    <property type="nucleotide sequence ID" value="NZ_JACJII010000001.1"/>
</dbReference>
<feature type="region of interest" description="Disordered" evidence="6">
    <location>
        <begin position="309"/>
        <end position="359"/>
    </location>
</feature>
<evidence type="ECO:0000256" key="4">
    <source>
        <dbReference type="ARBA" id="ARBA00022989"/>
    </source>
</evidence>
<dbReference type="Proteomes" id="UP000539313">
    <property type="component" value="Unassembled WGS sequence"/>
</dbReference>
<feature type="transmembrane region" description="Helical" evidence="7">
    <location>
        <begin position="119"/>
        <end position="142"/>
    </location>
</feature>
<feature type="transmembrane region" description="Helical" evidence="7">
    <location>
        <begin position="163"/>
        <end position="188"/>
    </location>
</feature>
<dbReference type="EMBL" id="JACJII010000001">
    <property type="protein sequence ID" value="MBA9003921.1"/>
    <property type="molecule type" value="Genomic_DNA"/>
</dbReference>
<feature type="region of interest" description="Disordered" evidence="6">
    <location>
        <begin position="1"/>
        <end position="32"/>
    </location>
</feature>
<feature type="transmembrane region" description="Helical" evidence="7">
    <location>
        <begin position="55"/>
        <end position="80"/>
    </location>
</feature>
<dbReference type="InterPro" id="IPR017039">
    <property type="entry name" value="Virul_fac_BrkB"/>
</dbReference>
<dbReference type="PANTHER" id="PTHR30213">
    <property type="entry name" value="INNER MEMBRANE PROTEIN YHJD"/>
    <property type="match status" value="1"/>
</dbReference>
<sequence>MSRRTEDRRENAPHTPPPDAHERGPDSLSEMPKASWGAAVKRTFREFKDDNLTDWAAALTYYGVLSIFPAMLVIVSLVGLGGQSVSQGLITNVGELAPGAVRDVLANALNELQRGRGGAGLVAILGLLVAIWSASGYVAAFMRASNAIYDVPEGRPIWKTLPLRVGVTLAALVLLSASAIAVVISGPIAQKVGDLLGLGAQAVTVWNIAKWPVLLVVVSFLFSLLYWASPNARQGFKWVTPGGLLALGVWLLASAGFAFYVANFGSYNKTYGSLAAMIIFLVWLWISNTALLLGAELDAELQRGKAIAGGLTPSDREPYVEPRDTRKFPEDLKQEVEPTKSDTKSDARTGTRTDNDLKD</sequence>
<gene>
    <name evidence="8" type="ORF">HNR21_002803</name>
</gene>
<comment type="caution">
    <text evidence="8">The sequence shown here is derived from an EMBL/GenBank/DDBJ whole genome shotgun (WGS) entry which is preliminary data.</text>
</comment>
<evidence type="ECO:0000256" key="7">
    <source>
        <dbReference type="SAM" id="Phobius"/>
    </source>
</evidence>
<evidence type="ECO:0000256" key="2">
    <source>
        <dbReference type="ARBA" id="ARBA00022475"/>
    </source>
</evidence>
<reference evidence="8 9" key="1">
    <citation type="submission" date="2020-08" db="EMBL/GenBank/DDBJ databases">
        <title>Sequencing the genomes of 1000 actinobacteria strains.</title>
        <authorList>
            <person name="Klenk H.-P."/>
        </authorList>
    </citation>
    <scope>NUCLEOTIDE SEQUENCE [LARGE SCALE GENOMIC DNA]</scope>
    <source>
        <strain evidence="8 9">DSM 45823</strain>
    </source>
</reference>
<proteinExistence type="predicted"/>